<dbReference type="GO" id="GO:0008017">
    <property type="term" value="F:microtubule binding"/>
    <property type="evidence" value="ECO:0007669"/>
    <property type="project" value="InterPro"/>
</dbReference>
<keyword evidence="3" id="KW-1185">Reference proteome</keyword>
<dbReference type="Pfam" id="PF22584">
    <property type="entry name" value="CFAP143"/>
    <property type="match status" value="1"/>
</dbReference>
<dbReference type="GO" id="GO:0005634">
    <property type="term" value="C:nucleus"/>
    <property type="evidence" value="ECO:0007669"/>
    <property type="project" value="TreeGrafter"/>
</dbReference>
<proteinExistence type="predicted"/>
<accession>A0A8S9Z6U8</accession>
<dbReference type="GO" id="GO:0005737">
    <property type="term" value="C:cytoplasm"/>
    <property type="evidence" value="ECO:0007669"/>
    <property type="project" value="TreeGrafter"/>
</dbReference>
<protein>
    <submittedName>
        <fullName evidence="2">Uncharacterized protein</fullName>
    </submittedName>
</protein>
<dbReference type="AlphaFoldDB" id="A0A8S9Z6U8"/>
<reference evidence="2" key="1">
    <citation type="submission" date="2019-07" db="EMBL/GenBank/DDBJ databases">
        <title>Annotation for the trematode Paragonimus miyazaki's.</title>
        <authorList>
            <person name="Choi Y.-J."/>
        </authorList>
    </citation>
    <scope>NUCLEOTIDE SEQUENCE</scope>
    <source>
        <strain evidence="2">Japan</strain>
    </source>
</reference>
<dbReference type="OrthoDB" id="2120499at2759"/>
<evidence type="ECO:0000256" key="1">
    <source>
        <dbReference type="SAM" id="MobiDB-lite"/>
    </source>
</evidence>
<evidence type="ECO:0000313" key="3">
    <source>
        <dbReference type="Proteomes" id="UP000822476"/>
    </source>
</evidence>
<feature type="compositionally biased region" description="Basic and acidic residues" evidence="1">
    <location>
        <begin position="34"/>
        <end position="55"/>
    </location>
</feature>
<dbReference type="EMBL" id="JTDE01000390">
    <property type="protein sequence ID" value="KAF7261410.1"/>
    <property type="molecule type" value="Genomic_DNA"/>
</dbReference>
<dbReference type="PANTHER" id="PTHR15510:SF5">
    <property type="entry name" value="SPERM-ASSOCIATED ANTIGEN 8"/>
    <property type="match status" value="1"/>
</dbReference>
<dbReference type="GO" id="GO:0045944">
    <property type="term" value="P:positive regulation of transcription by RNA polymerase II"/>
    <property type="evidence" value="ECO:0007669"/>
    <property type="project" value="TreeGrafter"/>
</dbReference>
<sequence length="183" mass="21932">MTFAYKERDLQLEGDRIDWTKEYHERERLQKLHEKELEERTKQKANESSKDKNINMEKYTLQQCPPYGTKVFREDDIALYKRIREEVEKDFTPKVYETDYRSVTKVDFYTHQLPERPRPEPRICELAHEQPVTFWTEHRDCMPGNTQVGLSNKTPFGRNAAFTTPIDQYLHAPMPGEMPAYQR</sequence>
<name>A0A8S9Z6U8_9TREM</name>
<comment type="caution">
    <text evidence="2">The sequence shown here is derived from an EMBL/GenBank/DDBJ whole genome shotgun (WGS) entry which is preliminary data.</text>
</comment>
<gene>
    <name evidence="2" type="ORF">EG68_01375</name>
</gene>
<organism evidence="2 3">
    <name type="scientific">Paragonimus skrjabini miyazakii</name>
    <dbReference type="NCBI Taxonomy" id="59628"/>
    <lineage>
        <taxon>Eukaryota</taxon>
        <taxon>Metazoa</taxon>
        <taxon>Spiralia</taxon>
        <taxon>Lophotrochozoa</taxon>
        <taxon>Platyhelminthes</taxon>
        <taxon>Trematoda</taxon>
        <taxon>Digenea</taxon>
        <taxon>Plagiorchiida</taxon>
        <taxon>Troglotremata</taxon>
        <taxon>Troglotrematidae</taxon>
        <taxon>Paragonimus</taxon>
    </lineage>
</organism>
<dbReference type="PANTHER" id="PTHR15510">
    <property type="entry name" value="SPERM-ASSOCIATED ANTIGEN 8"/>
    <property type="match status" value="1"/>
</dbReference>
<evidence type="ECO:0000313" key="2">
    <source>
        <dbReference type="EMBL" id="KAF7261410.1"/>
    </source>
</evidence>
<feature type="region of interest" description="Disordered" evidence="1">
    <location>
        <begin position="34"/>
        <end position="58"/>
    </location>
</feature>
<dbReference type="InterPro" id="IPR026124">
    <property type="entry name" value="Sperm-assoc_Ag8"/>
</dbReference>
<dbReference type="Proteomes" id="UP000822476">
    <property type="component" value="Unassembled WGS sequence"/>
</dbReference>